<evidence type="ECO:0000259" key="12">
    <source>
        <dbReference type="Pfam" id="PF08264"/>
    </source>
</evidence>
<dbReference type="EC" id="6.1.1.4" evidence="2"/>
<keyword evidence="4 9" id="KW-0547">Nucleotide-binding</keyword>
<dbReference type="InterPro" id="IPR001412">
    <property type="entry name" value="aa-tRNA-synth_I_CS"/>
</dbReference>
<evidence type="ECO:0000256" key="8">
    <source>
        <dbReference type="ARBA" id="ARBA00030520"/>
    </source>
</evidence>
<evidence type="ECO:0000256" key="5">
    <source>
        <dbReference type="ARBA" id="ARBA00022840"/>
    </source>
</evidence>
<dbReference type="GO" id="GO:0002161">
    <property type="term" value="F:aminoacyl-tRNA deacylase activity"/>
    <property type="evidence" value="ECO:0007669"/>
    <property type="project" value="InterPro"/>
</dbReference>
<dbReference type="SUPFAM" id="SSF52374">
    <property type="entry name" value="Nucleotidylyl transferase"/>
    <property type="match status" value="1"/>
</dbReference>
<feature type="domain" description="Methionyl/Valyl/Leucyl/Isoleucyl-tRNA synthetase anticodon-binding" evidence="12">
    <location>
        <begin position="895"/>
        <end position="1010"/>
    </location>
</feature>
<evidence type="ECO:0000256" key="1">
    <source>
        <dbReference type="ARBA" id="ARBA00005594"/>
    </source>
</evidence>
<dbReference type="Gene3D" id="1.10.730.10">
    <property type="entry name" value="Isoleucyl-tRNA Synthetase, Domain 1"/>
    <property type="match status" value="1"/>
</dbReference>
<dbReference type="InterPro" id="IPR013155">
    <property type="entry name" value="M/V/L/I-tRNA-synth_anticd-bd"/>
</dbReference>
<dbReference type="Gene3D" id="3.10.20.90">
    <property type="entry name" value="Phosphatidylinositol 3-kinase Catalytic Subunit, Chain A, domain 1"/>
    <property type="match status" value="1"/>
</dbReference>
<keyword evidence="7 9" id="KW-0030">Aminoacyl-tRNA synthetase</keyword>
<keyword evidence="5 9" id="KW-0067">ATP-binding</keyword>
<dbReference type="NCBIfam" id="TIGR00395">
    <property type="entry name" value="leuS_arch"/>
    <property type="match status" value="1"/>
</dbReference>
<keyword evidence="6 9" id="KW-0648">Protein biosynthesis</keyword>
<dbReference type="Gene3D" id="3.40.50.620">
    <property type="entry name" value="HUPs"/>
    <property type="match status" value="1"/>
</dbReference>
<dbReference type="SUPFAM" id="SSF50677">
    <property type="entry name" value="ValRS/IleRS/LeuRS editing domain"/>
    <property type="match status" value="1"/>
</dbReference>
<keyword evidence="3 9" id="KW-0436">Ligase</keyword>
<dbReference type="InterPro" id="IPR002300">
    <property type="entry name" value="aa-tRNA-synth_Ia"/>
</dbReference>
<evidence type="ECO:0000256" key="6">
    <source>
        <dbReference type="ARBA" id="ARBA00022917"/>
    </source>
</evidence>
<organism evidence="13">
    <name type="scientific">Hirondellea gigas</name>
    <dbReference type="NCBI Taxonomy" id="1518452"/>
    <lineage>
        <taxon>Eukaryota</taxon>
        <taxon>Metazoa</taxon>
        <taxon>Ecdysozoa</taxon>
        <taxon>Arthropoda</taxon>
        <taxon>Crustacea</taxon>
        <taxon>Multicrustacea</taxon>
        <taxon>Malacostraca</taxon>
        <taxon>Eumalacostraca</taxon>
        <taxon>Peracarida</taxon>
        <taxon>Amphipoda</taxon>
        <taxon>Amphilochidea</taxon>
        <taxon>Lysianassida</taxon>
        <taxon>Lysianassidira</taxon>
        <taxon>Lysianassoidea</taxon>
        <taxon>Lysianassidae</taxon>
        <taxon>Hirondellea</taxon>
    </lineage>
</organism>
<dbReference type="GO" id="GO:0005524">
    <property type="term" value="F:ATP binding"/>
    <property type="evidence" value="ECO:0007669"/>
    <property type="project" value="UniProtKB-KW"/>
</dbReference>
<dbReference type="InterPro" id="IPR009080">
    <property type="entry name" value="tRNAsynth_Ia_anticodon-bd"/>
</dbReference>
<sequence>MRHGLPLNLFRVFFSAKRSMSQSTRVQRFTLQVFSKDKKNRYDLSVNDSDSVKSVLETLRQDHNVSPEQSLVLQFRELKPERTLKSYLIGTEARGCILSLSIFKQRDHLLEIERKIQQKWSEQKAFEVDASDDPTTPKFLLTFPYPYMNGLLHVGHAFSLSKAEFMAGYQRLLGKKVLFPFAFHCTGMPIAACAVKLQREIELFGNPPVFPDPVVGAKKDQVEKKVNEDPTQKRRKKKGKVAKKKSTALYQWQIMREMGVPEELIADFANPHKWLEYFPPKGMDHLRKFGLKADFRRSFITTDSNPYYNRFVEWQFNVLKERGYVLFGKRLCVYSPTEEQPCADHDRASGEGIQPQEYTLIKLKIIHEETPYTKAHGDVLADLSHKNIYLVAGTLRPETMYGQTNCFINPNGDYSAVAVNDSDVFICTKQSARNMSYQDLSRERGKVAELKTLKGWDILGRKLKAPNSVYDHIFTLPMLTINMSKATGVVTSVPSDAPDDYIALNDLKADEAMRKKYYITPEMVDYEVVPIIYIDEEFGNKAAVVACEKYGVKNQYDEKNLKLAKDEVYTKGFYSGKMDIGSFKGTPVKDAKNLIRDQLIADNLACTYWEPKDPVVSRSGDQCVVADVDQWYLKYGTSPWKDQVMDHALNSMEMYNSVTKKKFVEAINWLKQWACSRQFGLGTRLPFAREWVIESLSDSTIYMAYYTIAHILQQGVLDGSGTPSGIDPNDLTDEFFNAIFFGSEIPQNCKIPKETIDTMRREFNFWYPMDLRVSGKDLIGNHLTMSLYNHAAIWPNDSSKWPRSMFTNGHAVINSEKMSKSTGNFMTLIESIEQFSADATRLALADAGDGMEDANFSAETCNAAVLRLTKEKLWIEANYNSSDVGRSGPIEKFVDKVFENDINRAIHQSNEAFAKMQFRVALNQGFYSLSTARNHYVTGCADMGPHKDLLVRFSEVLLLILSPFCPHWCEHMWEQIGKEGLIVNALWPKSDPEDRILTRKAMYIQENSHRLRVAKRRCQNPKKKKGKKQKQPMKVPNAVYLYVSEEYPDLQKEVLSILTEVFGSSAADLSVEEMKEKESEAVRIYKSRPHLQSKKTLTDVMMFSSYILNEFKTQGSDAFALRMPFDERILIRENLDLITWELALDDVQIFSTADKDVPGPPDKLEKAFPGKFEIFFYHKEE</sequence>
<dbReference type="EMBL" id="IACT01005972">
    <property type="protein sequence ID" value="LAC25114.1"/>
    <property type="molecule type" value="mRNA"/>
</dbReference>
<feature type="compositionally biased region" description="Basic and acidic residues" evidence="10">
    <location>
        <begin position="221"/>
        <end position="232"/>
    </location>
</feature>
<dbReference type="AlphaFoldDB" id="A0A6A7G3Q8"/>
<dbReference type="FunFam" id="3.90.740.10:FF:000001">
    <property type="entry name" value="Leucine--tRNA ligase, cytoplasmic"/>
    <property type="match status" value="1"/>
</dbReference>
<evidence type="ECO:0000259" key="11">
    <source>
        <dbReference type="Pfam" id="PF00133"/>
    </source>
</evidence>
<dbReference type="GO" id="GO:0004823">
    <property type="term" value="F:leucine-tRNA ligase activity"/>
    <property type="evidence" value="ECO:0007669"/>
    <property type="project" value="UniProtKB-EC"/>
</dbReference>
<feature type="domain" description="Aminoacyl-tRNA synthetase class Ia" evidence="11">
    <location>
        <begin position="116"/>
        <end position="192"/>
    </location>
</feature>
<dbReference type="InterPro" id="IPR004493">
    <property type="entry name" value="Leu-tRNA-synth_Ia_arc/euk"/>
</dbReference>
<evidence type="ECO:0000256" key="4">
    <source>
        <dbReference type="ARBA" id="ARBA00022741"/>
    </source>
</evidence>
<evidence type="ECO:0000256" key="3">
    <source>
        <dbReference type="ARBA" id="ARBA00022598"/>
    </source>
</evidence>
<evidence type="ECO:0000256" key="2">
    <source>
        <dbReference type="ARBA" id="ARBA00013164"/>
    </source>
</evidence>
<proteinExistence type="evidence at transcript level"/>
<dbReference type="PROSITE" id="PS00178">
    <property type="entry name" value="AA_TRNA_LIGASE_I"/>
    <property type="match status" value="1"/>
</dbReference>
<feature type="region of interest" description="Disordered" evidence="10">
    <location>
        <begin position="221"/>
        <end position="241"/>
    </location>
</feature>
<dbReference type="Pfam" id="PF08264">
    <property type="entry name" value="Anticodon_1"/>
    <property type="match status" value="1"/>
</dbReference>
<dbReference type="InterPro" id="IPR009008">
    <property type="entry name" value="Val/Leu/Ile-tRNA-synth_edit"/>
</dbReference>
<name>A0A6A7G3Q8_9CRUS</name>
<dbReference type="PANTHER" id="PTHR45794:SF1">
    <property type="entry name" value="LEUCINE--TRNA LIGASE, CYTOPLASMIC"/>
    <property type="match status" value="1"/>
</dbReference>
<dbReference type="SUPFAM" id="SSF47323">
    <property type="entry name" value="Anticodon-binding domain of a subclass of class I aminoacyl-tRNA synthetases"/>
    <property type="match status" value="1"/>
</dbReference>
<dbReference type="CDD" id="cd07959">
    <property type="entry name" value="Anticodon_Ia_Leu_AEc"/>
    <property type="match status" value="1"/>
</dbReference>
<dbReference type="PANTHER" id="PTHR45794">
    <property type="entry name" value="LEUCYL-TRNA SYNTHETASE"/>
    <property type="match status" value="1"/>
</dbReference>
<evidence type="ECO:0000256" key="10">
    <source>
        <dbReference type="SAM" id="MobiDB-lite"/>
    </source>
</evidence>
<dbReference type="Pfam" id="PF00133">
    <property type="entry name" value="tRNA-synt_1"/>
    <property type="match status" value="2"/>
</dbReference>
<protein>
    <recommendedName>
        <fullName evidence="2">leucine--tRNA ligase</fullName>
        <ecNumber evidence="2">6.1.1.4</ecNumber>
    </recommendedName>
    <alternativeName>
        <fullName evidence="8">Leucyl-tRNA synthetase</fullName>
    </alternativeName>
</protein>
<dbReference type="CDD" id="cd17039">
    <property type="entry name" value="Ubl_ubiquitin_like"/>
    <property type="match status" value="1"/>
</dbReference>
<dbReference type="InterPro" id="IPR014729">
    <property type="entry name" value="Rossmann-like_a/b/a_fold"/>
</dbReference>
<feature type="domain" description="Aminoacyl-tRNA synthetase class Ia" evidence="11">
    <location>
        <begin position="279"/>
        <end position="856"/>
    </location>
</feature>
<comment type="similarity">
    <text evidence="1 9">Belongs to the class-I aminoacyl-tRNA synthetase family.</text>
</comment>
<reference evidence="13" key="1">
    <citation type="submission" date="2017-11" db="EMBL/GenBank/DDBJ databases">
        <title>The sensing device of the deep-sea amphipod.</title>
        <authorList>
            <person name="Kobayashi H."/>
            <person name="Nagahama T."/>
            <person name="Arai W."/>
            <person name="Sasagawa Y."/>
            <person name="Umeda M."/>
            <person name="Hayashi T."/>
            <person name="Nikaido I."/>
            <person name="Watanabe H."/>
            <person name="Oguri K."/>
            <person name="Kitazato H."/>
            <person name="Fujioka K."/>
            <person name="Kido Y."/>
            <person name="Takami H."/>
        </authorList>
    </citation>
    <scope>NUCLEOTIDE SEQUENCE</scope>
    <source>
        <tissue evidence="13">Whole body</tissue>
    </source>
</reference>
<evidence type="ECO:0000256" key="9">
    <source>
        <dbReference type="RuleBase" id="RU363035"/>
    </source>
</evidence>
<dbReference type="Gene3D" id="3.90.740.10">
    <property type="entry name" value="Valyl/Leucyl/Isoleucyl-tRNA synthetase, editing domain"/>
    <property type="match status" value="1"/>
</dbReference>
<accession>A0A6A7G3Q8</accession>
<evidence type="ECO:0000256" key="7">
    <source>
        <dbReference type="ARBA" id="ARBA00023146"/>
    </source>
</evidence>
<dbReference type="GO" id="GO:0006429">
    <property type="term" value="P:leucyl-tRNA aminoacylation"/>
    <property type="evidence" value="ECO:0007669"/>
    <property type="project" value="InterPro"/>
</dbReference>
<evidence type="ECO:0000313" key="13">
    <source>
        <dbReference type="EMBL" id="LAC25114.1"/>
    </source>
</evidence>